<keyword evidence="1" id="KW-0732">Signal</keyword>
<dbReference type="RefSeq" id="WP_188950797.1">
    <property type="nucleotide sequence ID" value="NZ_BMIB01000001.1"/>
</dbReference>
<feature type="signal peptide" evidence="1">
    <location>
        <begin position="1"/>
        <end position="18"/>
    </location>
</feature>
<dbReference type="AlphaFoldDB" id="A0A917IPY2"/>
<name>A0A917IPY2_9BACT</name>
<reference evidence="2" key="1">
    <citation type="journal article" date="2014" name="Int. J. Syst. Evol. Microbiol.">
        <title>Complete genome sequence of Corynebacterium casei LMG S-19264T (=DSM 44701T), isolated from a smear-ripened cheese.</title>
        <authorList>
            <consortium name="US DOE Joint Genome Institute (JGI-PGF)"/>
            <person name="Walter F."/>
            <person name="Albersmeier A."/>
            <person name="Kalinowski J."/>
            <person name="Ruckert C."/>
        </authorList>
    </citation>
    <scope>NUCLEOTIDE SEQUENCE</scope>
    <source>
        <strain evidence="2">CGMCC 1.15290</strain>
    </source>
</reference>
<evidence type="ECO:0000313" key="2">
    <source>
        <dbReference type="EMBL" id="GGH60883.1"/>
    </source>
</evidence>
<sequence length="287" mass="31972">MKERIYFLLLFPALVSLACTQAQQPARHHTASAPAVYKNIGDISLPAGYKRVPAAPGTFGAWLRQVPLKTDKTVYLYNGEPKRNQTAQFAVLDIPVGKKDLQQCADAVMRLYAEYQFANARYGQIAFSATDGAVMEYSSWMRGYRFSEKNNRLVKQQSGTPCNGHNCLDQYLQNVFAWAGTLSLSKDLKTVADTKDIAPGNVFIKGGSPGHAVIVADVAVNAATGDKIFLLAQSYMPAQDIHILLNPNRPDDAAPWYSADIDKYLYTPEWTFTKDQLKKFPERLPQR</sequence>
<dbReference type="Pfam" id="PF16138">
    <property type="entry name" value="DUF4846"/>
    <property type="match status" value="1"/>
</dbReference>
<keyword evidence="3" id="KW-1185">Reference proteome</keyword>
<evidence type="ECO:0000313" key="3">
    <source>
        <dbReference type="Proteomes" id="UP000627292"/>
    </source>
</evidence>
<reference evidence="2" key="2">
    <citation type="submission" date="2020-09" db="EMBL/GenBank/DDBJ databases">
        <authorList>
            <person name="Sun Q."/>
            <person name="Zhou Y."/>
        </authorList>
    </citation>
    <scope>NUCLEOTIDE SEQUENCE</scope>
    <source>
        <strain evidence="2">CGMCC 1.15290</strain>
    </source>
</reference>
<proteinExistence type="predicted"/>
<dbReference type="PROSITE" id="PS51257">
    <property type="entry name" value="PROKAR_LIPOPROTEIN"/>
    <property type="match status" value="1"/>
</dbReference>
<comment type="caution">
    <text evidence="2">The sequence shown here is derived from an EMBL/GenBank/DDBJ whole genome shotgun (WGS) entry which is preliminary data.</text>
</comment>
<feature type="chain" id="PRO_5037609865" description="DUF4846 domain-containing protein" evidence="1">
    <location>
        <begin position="19"/>
        <end position="287"/>
    </location>
</feature>
<dbReference type="EMBL" id="BMIB01000001">
    <property type="protein sequence ID" value="GGH60883.1"/>
    <property type="molecule type" value="Genomic_DNA"/>
</dbReference>
<dbReference type="Proteomes" id="UP000627292">
    <property type="component" value="Unassembled WGS sequence"/>
</dbReference>
<dbReference type="InterPro" id="IPR032315">
    <property type="entry name" value="DUF4846"/>
</dbReference>
<evidence type="ECO:0000256" key="1">
    <source>
        <dbReference type="SAM" id="SignalP"/>
    </source>
</evidence>
<protein>
    <recommendedName>
        <fullName evidence="4">DUF4846 domain-containing protein</fullName>
    </recommendedName>
</protein>
<evidence type="ECO:0008006" key="4">
    <source>
        <dbReference type="Google" id="ProtNLM"/>
    </source>
</evidence>
<accession>A0A917IPY2</accession>
<gene>
    <name evidence="2" type="ORF">GCM10011379_09240</name>
</gene>
<organism evidence="2 3">
    <name type="scientific">Filimonas zeae</name>
    <dbReference type="NCBI Taxonomy" id="1737353"/>
    <lineage>
        <taxon>Bacteria</taxon>
        <taxon>Pseudomonadati</taxon>
        <taxon>Bacteroidota</taxon>
        <taxon>Chitinophagia</taxon>
        <taxon>Chitinophagales</taxon>
        <taxon>Chitinophagaceae</taxon>
        <taxon>Filimonas</taxon>
    </lineage>
</organism>